<keyword evidence="2" id="KW-0521">NADP</keyword>
<evidence type="ECO:0000313" key="5">
    <source>
        <dbReference type="Proteomes" id="UP000054266"/>
    </source>
</evidence>
<evidence type="ECO:0000313" key="4">
    <source>
        <dbReference type="EMBL" id="KIW67668.1"/>
    </source>
</evidence>
<evidence type="ECO:0000256" key="2">
    <source>
        <dbReference type="ARBA" id="ARBA00022857"/>
    </source>
</evidence>
<dbReference type="GO" id="GO:0016616">
    <property type="term" value="F:oxidoreductase activity, acting on the CH-OH group of donors, NAD or NADP as acceptor"/>
    <property type="evidence" value="ECO:0007669"/>
    <property type="project" value="TreeGrafter"/>
</dbReference>
<keyword evidence="3" id="KW-0560">Oxidoreductase</keyword>
<keyword evidence="5" id="KW-1185">Reference proteome</keyword>
<dbReference type="PROSITE" id="PS00061">
    <property type="entry name" value="ADH_SHORT"/>
    <property type="match status" value="1"/>
</dbReference>
<dbReference type="Pfam" id="PF00106">
    <property type="entry name" value="adh_short"/>
    <property type="match status" value="1"/>
</dbReference>
<evidence type="ECO:0000256" key="1">
    <source>
        <dbReference type="ARBA" id="ARBA00006484"/>
    </source>
</evidence>
<name>A0A0D2FHZ7_9EURO</name>
<gene>
    <name evidence="4" type="ORF">PV04_06900</name>
</gene>
<dbReference type="EMBL" id="KN846959">
    <property type="protein sequence ID" value="KIW67668.1"/>
    <property type="molecule type" value="Genomic_DNA"/>
</dbReference>
<dbReference type="PANTHER" id="PTHR44229:SF4">
    <property type="entry name" value="15-HYDROXYPROSTAGLANDIN DEHYDROGENASE [NAD(+)]"/>
    <property type="match status" value="1"/>
</dbReference>
<evidence type="ECO:0008006" key="6">
    <source>
        <dbReference type="Google" id="ProtNLM"/>
    </source>
</evidence>
<organism evidence="4 5">
    <name type="scientific">Phialophora macrospora</name>
    <dbReference type="NCBI Taxonomy" id="1851006"/>
    <lineage>
        <taxon>Eukaryota</taxon>
        <taxon>Fungi</taxon>
        <taxon>Dikarya</taxon>
        <taxon>Ascomycota</taxon>
        <taxon>Pezizomycotina</taxon>
        <taxon>Eurotiomycetes</taxon>
        <taxon>Chaetothyriomycetidae</taxon>
        <taxon>Chaetothyriales</taxon>
        <taxon>Herpotrichiellaceae</taxon>
        <taxon>Phialophora</taxon>
    </lineage>
</organism>
<dbReference type="Gene3D" id="3.40.50.720">
    <property type="entry name" value="NAD(P)-binding Rossmann-like Domain"/>
    <property type="match status" value="1"/>
</dbReference>
<comment type="similarity">
    <text evidence="1">Belongs to the short-chain dehydrogenases/reductases (SDR) family.</text>
</comment>
<sequence>MAEIKIDQPTLDSVKGKVAVLAGGAQGIGAATVTQLYTSGAHVFFGDWDEKKGSKLADELRGSTPTSGGSVTYLKVNVREYQSLLSLFDAAYTTHARVDLAICCAAVTERPGYWEPELLNLDTVRETPTGIADVVDINLNGTLYFARLAVAYLKEKHTFDRASTTAESIHSSKCITLVSSVAGFKESPGLFAYSAAKHGVLGLMRALRPFAAPLYGLRVNTICPWATDTQLLAGVREEWVKNNMPMNQPADVAKYIIQVTASPTTHGKALFVTGGNAVDIEEGINRTEPQWLGEKNSRELNAGQVILGLGMDWGHDGPKSAGNKANGTAT</sequence>
<protein>
    <recommendedName>
        <fullName evidence="6">3-hydroxyacyl-CoA dehydrogenase type-2</fullName>
    </recommendedName>
</protein>
<dbReference type="Proteomes" id="UP000054266">
    <property type="component" value="Unassembled WGS sequence"/>
</dbReference>
<dbReference type="InterPro" id="IPR020904">
    <property type="entry name" value="Sc_DH/Rdtase_CS"/>
</dbReference>
<dbReference type="InterPro" id="IPR036291">
    <property type="entry name" value="NAD(P)-bd_dom_sf"/>
</dbReference>
<reference evidence="4 5" key="1">
    <citation type="submission" date="2015-01" db="EMBL/GenBank/DDBJ databases">
        <title>The Genome Sequence of Capronia semiimmersa CBS27337.</title>
        <authorList>
            <consortium name="The Broad Institute Genomics Platform"/>
            <person name="Cuomo C."/>
            <person name="de Hoog S."/>
            <person name="Gorbushina A."/>
            <person name="Stielow B."/>
            <person name="Teixiera M."/>
            <person name="Abouelleil A."/>
            <person name="Chapman S.B."/>
            <person name="Priest M."/>
            <person name="Young S.K."/>
            <person name="Wortman J."/>
            <person name="Nusbaum C."/>
            <person name="Birren B."/>
        </authorList>
    </citation>
    <scope>NUCLEOTIDE SEQUENCE [LARGE SCALE GENOMIC DNA]</scope>
    <source>
        <strain evidence="4 5">CBS 27337</strain>
    </source>
</reference>
<dbReference type="SUPFAM" id="SSF51735">
    <property type="entry name" value="NAD(P)-binding Rossmann-fold domains"/>
    <property type="match status" value="1"/>
</dbReference>
<evidence type="ECO:0000256" key="3">
    <source>
        <dbReference type="ARBA" id="ARBA00023002"/>
    </source>
</evidence>
<dbReference type="GO" id="GO:0005737">
    <property type="term" value="C:cytoplasm"/>
    <property type="evidence" value="ECO:0007669"/>
    <property type="project" value="TreeGrafter"/>
</dbReference>
<dbReference type="STRING" id="5601.A0A0D2FHZ7"/>
<proteinExistence type="inferred from homology"/>
<dbReference type="HOGENOM" id="CLU_010194_13_1_1"/>
<dbReference type="AlphaFoldDB" id="A0A0D2FHZ7"/>
<dbReference type="InterPro" id="IPR002347">
    <property type="entry name" value="SDR_fam"/>
</dbReference>
<dbReference type="PANTHER" id="PTHR44229">
    <property type="entry name" value="15-HYDROXYPROSTAGLANDIN DEHYDROGENASE [NAD(+)]"/>
    <property type="match status" value="1"/>
</dbReference>
<accession>A0A0D2FHZ7</accession>
<dbReference type="PRINTS" id="PR00081">
    <property type="entry name" value="GDHRDH"/>
</dbReference>